<protein>
    <submittedName>
        <fullName evidence="3">Uncharacterized protein</fullName>
    </submittedName>
</protein>
<evidence type="ECO:0000313" key="4">
    <source>
        <dbReference type="Proteomes" id="UP000198921"/>
    </source>
</evidence>
<name>A0A1H3N4U7_9ACTN</name>
<dbReference type="STRING" id="1137993.SAMN05660209_03862"/>
<keyword evidence="2" id="KW-0812">Transmembrane</keyword>
<evidence type="ECO:0000256" key="1">
    <source>
        <dbReference type="SAM" id="MobiDB-lite"/>
    </source>
</evidence>
<organism evidence="3 4">
    <name type="scientific">Geodermatophilus africanus</name>
    <dbReference type="NCBI Taxonomy" id="1137993"/>
    <lineage>
        <taxon>Bacteria</taxon>
        <taxon>Bacillati</taxon>
        <taxon>Actinomycetota</taxon>
        <taxon>Actinomycetes</taxon>
        <taxon>Geodermatophilales</taxon>
        <taxon>Geodermatophilaceae</taxon>
        <taxon>Geodermatophilus</taxon>
    </lineage>
</organism>
<gene>
    <name evidence="3" type="ORF">SAMN05660209_03862</name>
</gene>
<evidence type="ECO:0000256" key="2">
    <source>
        <dbReference type="SAM" id="Phobius"/>
    </source>
</evidence>
<proteinExistence type="predicted"/>
<dbReference type="Proteomes" id="UP000198921">
    <property type="component" value="Unassembled WGS sequence"/>
</dbReference>
<dbReference type="OrthoDB" id="5179915at2"/>
<sequence>MSSPTPSRRPLQRLGLAGIGSAVLLVGIAPAALAAENVIISLAPTEVVLLNYPVENFGGDPMDPMTGPTGAAAPVVVQYGETLTVDLADEFDPINAVVELEFPDGADPDSLPDKTYSTDPSATDPLVVTVVNGNDLEMVLPANDTVNGPLATLRIAPVEPDSIVLGPEFTVDPLLEYELDLSAPAPTATTLYPELVAIAQVPCALSSATPCPIAVTAGTIFGLDLTADSALRDLGLTDLTGVEVALQSTADPAAAPVVLDVQVSGSTATVALPAELTAGSYALVLGQPVGSGLSIVVAELTVAAPAAAPPATATVAPAPQAVVNAGLRSNTGVEAVETGSTGSVAIAVGAGMLALAGVGGVAVARTRRRPAAEGGTCA</sequence>
<dbReference type="AlphaFoldDB" id="A0A1H3N4U7"/>
<keyword evidence="2" id="KW-1133">Transmembrane helix</keyword>
<keyword evidence="2" id="KW-0472">Membrane</keyword>
<evidence type="ECO:0000313" key="3">
    <source>
        <dbReference type="EMBL" id="SDY83981.1"/>
    </source>
</evidence>
<dbReference type="PROSITE" id="PS51318">
    <property type="entry name" value="TAT"/>
    <property type="match status" value="1"/>
</dbReference>
<accession>A0A1H3N4U7</accession>
<feature type="region of interest" description="Disordered" evidence="1">
    <location>
        <begin position="102"/>
        <end position="122"/>
    </location>
</feature>
<feature type="transmembrane region" description="Helical" evidence="2">
    <location>
        <begin position="344"/>
        <end position="364"/>
    </location>
</feature>
<dbReference type="InterPro" id="IPR006311">
    <property type="entry name" value="TAT_signal"/>
</dbReference>
<dbReference type="EMBL" id="FNOT01000012">
    <property type="protein sequence ID" value="SDY83981.1"/>
    <property type="molecule type" value="Genomic_DNA"/>
</dbReference>
<keyword evidence="4" id="KW-1185">Reference proteome</keyword>
<reference evidence="4" key="1">
    <citation type="submission" date="2016-10" db="EMBL/GenBank/DDBJ databases">
        <authorList>
            <person name="Varghese N."/>
            <person name="Submissions S."/>
        </authorList>
    </citation>
    <scope>NUCLEOTIDE SEQUENCE [LARGE SCALE GENOMIC DNA]</scope>
    <source>
        <strain evidence="4">DSM 45422</strain>
    </source>
</reference>
<dbReference type="RefSeq" id="WP_091159826.1">
    <property type="nucleotide sequence ID" value="NZ_FNOT01000012.1"/>
</dbReference>